<evidence type="ECO:0000313" key="3">
    <source>
        <dbReference type="Proteomes" id="UP000729402"/>
    </source>
</evidence>
<dbReference type="OrthoDB" id="1856392at2759"/>
<keyword evidence="3" id="KW-1185">Reference proteome</keyword>
<sequence>MDKAKVLLLVRFIVSMHVEKRLVLLFTRAKCALSSDSLDAVVTLVFMPGRLRLAGRGHAVHGGVLPEESHDVEQEQHAQTNEDIDEHGEAGLEMNQGGNVSRNKQHTDEEKHTIYAMLLHRTSFGVLKHGVTMAVAAETGVPLRTVQRIWKNGKDGGYLE</sequence>
<reference evidence="2" key="2">
    <citation type="submission" date="2021-02" db="EMBL/GenBank/DDBJ databases">
        <authorList>
            <person name="Kimball J.A."/>
            <person name="Haas M.W."/>
            <person name="Macchietto M."/>
            <person name="Kono T."/>
            <person name="Duquette J."/>
            <person name="Shao M."/>
        </authorList>
    </citation>
    <scope>NUCLEOTIDE SEQUENCE</scope>
    <source>
        <tissue evidence="2">Fresh leaf tissue</tissue>
    </source>
</reference>
<dbReference type="PANTHER" id="PTHR33889">
    <property type="entry name" value="OS04G0681850 PROTEIN"/>
    <property type="match status" value="1"/>
</dbReference>
<dbReference type="InterPro" id="IPR056671">
    <property type="entry name" value="DUF7769"/>
</dbReference>
<reference evidence="2" key="1">
    <citation type="journal article" date="2021" name="bioRxiv">
        <title>Whole Genome Assembly and Annotation of Northern Wild Rice, Zizania palustris L., Supports a Whole Genome Duplication in the Zizania Genus.</title>
        <authorList>
            <person name="Haas M."/>
            <person name="Kono T."/>
            <person name="Macchietto M."/>
            <person name="Millas R."/>
            <person name="McGilp L."/>
            <person name="Shao M."/>
            <person name="Duquette J."/>
            <person name="Hirsch C.N."/>
            <person name="Kimball J."/>
        </authorList>
    </citation>
    <scope>NUCLEOTIDE SEQUENCE</scope>
    <source>
        <tissue evidence="2">Fresh leaf tissue</tissue>
    </source>
</reference>
<accession>A0A8J5S5A2</accession>
<proteinExistence type="predicted"/>
<protein>
    <recommendedName>
        <fullName evidence="1">DUF7769 domain-containing protein</fullName>
    </recommendedName>
</protein>
<gene>
    <name evidence="2" type="ORF">GUJ93_ZPchr0005g15696</name>
</gene>
<evidence type="ECO:0000313" key="2">
    <source>
        <dbReference type="EMBL" id="KAG8068966.1"/>
    </source>
</evidence>
<dbReference type="EMBL" id="JAAALK010000284">
    <property type="protein sequence ID" value="KAG8068966.1"/>
    <property type="molecule type" value="Genomic_DNA"/>
</dbReference>
<dbReference type="Pfam" id="PF24964">
    <property type="entry name" value="DUF7769"/>
    <property type="match status" value="1"/>
</dbReference>
<feature type="domain" description="DUF7769" evidence="1">
    <location>
        <begin position="107"/>
        <end position="155"/>
    </location>
</feature>
<evidence type="ECO:0000259" key="1">
    <source>
        <dbReference type="Pfam" id="PF24964"/>
    </source>
</evidence>
<dbReference type="AlphaFoldDB" id="A0A8J5S5A2"/>
<dbReference type="PANTHER" id="PTHR33889:SF7">
    <property type="entry name" value="OS04G0681850 PROTEIN"/>
    <property type="match status" value="1"/>
</dbReference>
<name>A0A8J5S5A2_ZIZPA</name>
<comment type="caution">
    <text evidence="2">The sequence shown here is derived from an EMBL/GenBank/DDBJ whole genome shotgun (WGS) entry which is preliminary data.</text>
</comment>
<dbReference type="Proteomes" id="UP000729402">
    <property type="component" value="Unassembled WGS sequence"/>
</dbReference>
<organism evidence="2 3">
    <name type="scientific">Zizania palustris</name>
    <name type="common">Northern wild rice</name>
    <dbReference type="NCBI Taxonomy" id="103762"/>
    <lineage>
        <taxon>Eukaryota</taxon>
        <taxon>Viridiplantae</taxon>
        <taxon>Streptophyta</taxon>
        <taxon>Embryophyta</taxon>
        <taxon>Tracheophyta</taxon>
        <taxon>Spermatophyta</taxon>
        <taxon>Magnoliopsida</taxon>
        <taxon>Liliopsida</taxon>
        <taxon>Poales</taxon>
        <taxon>Poaceae</taxon>
        <taxon>BOP clade</taxon>
        <taxon>Oryzoideae</taxon>
        <taxon>Oryzeae</taxon>
        <taxon>Zizaniinae</taxon>
        <taxon>Zizania</taxon>
    </lineage>
</organism>